<reference evidence="2 3" key="1">
    <citation type="journal article" date="2010" name="J. Bacteriol.">
        <title>Short-term signatures of evolutionary change in the Salmonella enterica serovar typhimurium 14028 genome.</title>
        <authorList>
            <person name="Jarvik T."/>
            <person name="Smillie C."/>
            <person name="Groisman E.A."/>
            <person name="Ochman H."/>
        </authorList>
    </citation>
    <scope>NUCLEOTIDE SEQUENCE [LARGE SCALE GENOMIC DNA]</scope>
    <source>
        <strain evidence="2">14028S</strain>
        <strain evidence="3">14028s / SGSC 2262</strain>
    </source>
</reference>
<dbReference type="KEGG" id="seo:STM14_1466"/>
<dbReference type="Pfam" id="PF06141">
    <property type="entry name" value="Phage_tail_U"/>
    <property type="match status" value="1"/>
</dbReference>
<dbReference type="PATRIC" id="fig|588858.6.peg.1433"/>
<dbReference type="BioCyc" id="SENT588858:STM14_RS06930-MONOMER"/>
<dbReference type="KEGG" id="seo:STM14_3181"/>
<gene>
    <name evidence="1" type="ordered locus">STM14_1466</name>
    <name evidence="2" type="ordered locus">STM14_3181</name>
</gene>
<dbReference type="InterPro" id="IPR035934">
    <property type="entry name" value="Phage_tail_protein-like_sf"/>
</dbReference>
<evidence type="ECO:0000313" key="1">
    <source>
        <dbReference type="EMBL" id="ACY87951.1"/>
    </source>
</evidence>
<dbReference type="SUPFAM" id="SSF143749">
    <property type="entry name" value="Phage tail protein-like"/>
    <property type="match status" value="1"/>
</dbReference>
<accession>A0A0F6B521</accession>
<proteinExistence type="predicted"/>
<keyword evidence="3" id="KW-1185">Reference proteome</keyword>
<dbReference type="EMBL" id="CP001363">
    <property type="protein sequence ID" value="ACY89612.1"/>
    <property type="molecule type" value="Genomic_DNA"/>
</dbReference>
<dbReference type="Gene3D" id="3.30.70.1700">
    <property type="entry name" value="Phage minor tail protein U"/>
    <property type="match status" value="1"/>
</dbReference>
<dbReference type="RefSeq" id="WP_000033885.1">
    <property type="nucleotide sequence ID" value="NC_016856.1"/>
</dbReference>
<name>A0A0F6B521_SALT1</name>
<dbReference type="AlphaFoldDB" id="A0A0F6B521"/>
<dbReference type="Proteomes" id="UP000002695">
    <property type="component" value="Chromosome"/>
</dbReference>
<evidence type="ECO:0000313" key="3">
    <source>
        <dbReference type="Proteomes" id="UP000002695"/>
    </source>
</evidence>
<evidence type="ECO:0000313" key="2">
    <source>
        <dbReference type="EMBL" id="ACY89612.1"/>
    </source>
</evidence>
<organism evidence="2 3">
    <name type="scientific">Salmonella typhimurium (strain 14028s / SGSC 2262)</name>
    <dbReference type="NCBI Taxonomy" id="588858"/>
    <lineage>
        <taxon>Bacteria</taxon>
        <taxon>Pseudomonadati</taxon>
        <taxon>Pseudomonadota</taxon>
        <taxon>Gammaproteobacteria</taxon>
        <taxon>Enterobacterales</taxon>
        <taxon>Enterobacteriaceae</taxon>
        <taxon>Salmonella</taxon>
    </lineage>
</organism>
<dbReference type="InterPro" id="IPR009312">
    <property type="entry name" value="Phage_lambda_GpU-like"/>
</dbReference>
<protein>
    <submittedName>
        <fullName evidence="1">Phage minor tail protein U</fullName>
    </submittedName>
</protein>
<dbReference type="EMBL" id="CP001363">
    <property type="protein sequence ID" value="ACY87951.1"/>
    <property type="molecule type" value="Genomic_DNA"/>
</dbReference>
<sequence>MSKHTLIRRAVLEKLESVTGAPVTLFDGLPAFVEQEDLPAIAVWLTDAQYTGLMTDEDDWQATLHTAVFLRAQAPDTELDIWMEEKIFPALEEVSGLERLIDTMTPLGYDYQRDSEMATWGMAEITYRITYTN</sequence>
<dbReference type="InterPro" id="IPR038512">
    <property type="entry name" value="GpU-like_sf"/>
</dbReference>
<dbReference type="HOGENOM" id="CLU_149980_1_0_6"/>